<accession>A0A0C2ZTG4</accession>
<keyword evidence="5" id="KW-1185">Reference proteome</keyword>
<feature type="compositionally biased region" description="Basic and acidic residues" evidence="2">
    <location>
        <begin position="71"/>
        <end position="80"/>
    </location>
</feature>
<evidence type="ECO:0000313" key="4">
    <source>
        <dbReference type="EMBL" id="KIM64813.1"/>
    </source>
</evidence>
<feature type="domain" description="Nephrocystin 3-like N-terminal" evidence="3">
    <location>
        <begin position="303"/>
        <end position="464"/>
    </location>
</feature>
<evidence type="ECO:0000259" key="3">
    <source>
        <dbReference type="Pfam" id="PF24883"/>
    </source>
</evidence>
<feature type="compositionally biased region" description="Polar residues" evidence="2">
    <location>
        <begin position="819"/>
        <end position="843"/>
    </location>
</feature>
<dbReference type="Proteomes" id="UP000053989">
    <property type="component" value="Unassembled WGS sequence"/>
</dbReference>
<reference evidence="4 5" key="1">
    <citation type="submission" date="2014-04" db="EMBL/GenBank/DDBJ databases">
        <authorList>
            <consortium name="DOE Joint Genome Institute"/>
            <person name="Kuo A."/>
            <person name="Kohler A."/>
            <person name="Nagy L.G."/>
            <person name="Floudas D."/>
            <person name="Copeland A."/>
            <person name="Barry K.W."/>
            <person name="Cichocki N."/>
            <person name="Veneault-Fourrey C."/>
            <person name="LaButti K."/>
            <person name="Lindquist E.A."/>
            <person name="Lipzen A."/>
            <person name="Lundell T."/>
            <person name="Morin E."/>
            <person name="Murat C."/>
            <person name="Sun H."/>
            <person name="Tunlid A."/>
            <person name="Henrissat B."/>
            <person name="Grigoriev I.V."/>
            <person name="Hibbett D.S."/>
            <person name="Martin F."/>
            <person name="Nordberg H.P."/>
            <person name="Cantor M.N."/>
            <person name="Hua S.X."/>
        </authorList>
    </citation>
    <scope>NUCLEOTIDE SEQUENCE [LARGE SCALE GENOMIC DNA]</scope>
    <source>
        <strain evidence="4 5">Foug A</strain>
    </source>
</reference>
<dbReference type="EMBL" id="KN822026">
    <property type="protein sequence ID" value="KIM64813.1"/>
    <property type="molecule type" value="Genomic_DNA"/>
</dbReference>
<dbReference type="InterPro" id="IPR027417">
    <property type="entry name" value="P-loop_NTPase"/>
</dbReference>
<dbReference type="HOGENOM" id="CLU_000288_6_0_1"/>
<evidence type="ECO:0000256" key="2">
    <source>
        <dbReference type="SAM" id="MobiDB-lite"/>
    </source>
</evidence>
<protein>
    <recommendedName>
        <fullName evidence="3">Nephrocystin 3-like N-terminal domain-containing protein</fullName>
    </recommendedName>
</protein>
<reference evidence="5" key="2">
    <citation type="submission" date="2015-01" db="EMBL/GenBank/DDBJ databases">
        <title>Evolutionary Origins and Diversification of the Mycorrhizal Mutualists.</title>
        <authorList>
            <consortium name="DOE Joint Genome Institute"/>
            <consortium name="Mycorrhizal Genomics Consortium"/>
            <person name="Kohler A."/>
            <person name="Kuo A."/>
            <person name="Nagy L.G."/>
            <person name="Floudas D."/>
            <person name="Copeland A."/>
            <person name="Barry K.W."/>
            <person name="Cichocki N."/>
            <person name="Veneault-Fourrey C."/>
            <person name="LaButti K."/>
            <person name="Lindquist E.A."/>
            <person name="Lipzen A."/>
            <person name="Lundell T."/>
            <person name="Morin E."/>
            <person name="Murat C."/>
            <person name="Riley R."/>
            <person name="Ohm R."/>
            <person name="Sun H."/>
            <person name="Tunlid A."/>
            <person name="Henrissat B."/>
            <person name="Grigoriev I.V."/>
            <person name="Hibbett D.S."/>
            <person name="Martin F."/>
        </authorList>
    </citation>
    <scope>NUCLEOTIDE SEQUENCE [LARGE SCALE GENOMIC DNA]</scope>
    <source>
        <strain evidence="5">Foug A</strain>
    </source>
</reference>
<dbReference type="SUPFAM" id="SSF52540">
    <property type="entry name" value="P-loop containing nucleoside triphosphate hydrolases"/>
    <property type="match status" value="1"/>
</dbReference>
<dbReference type="Gene3D" id="3.40.50.300">
    <property type="entry name" value="P-loop containing nucleotide triphosphate hydrolases"/>
    <property type="match status" value="1"/>
</dbReference>
<feature type="region of interest" description="Disordered" evidence="2">
    <location>
        <begin position="1"/>
        <end position="94"/>
    </location>
</feature>
<dbReference type="Pfam" id="PF24883">
    <property type="entry name" value="NPHP3_N"/>
    <property type="match status" value="1"/>
</dbReference>
<proteinExistence type="predicted"/>
<feature type="region of interest" description="Disordered" evidence="2">
    <location>
        <begin position="813"/>
        <end position="846"/>
    </location>
</feature>
<dbReference type="PANTHER" id="PTHR10039:SF14">
    <property type="entry name" value="NACHT DOMAIN-CONTAINING PROTEIN"/>
    <property type="match status" value="1"/>
</dbReference>
<dbReference type="PANTHER" id="PTHR10039">
    <property type="entry name" value="AMELOGENIN"/>
    <property type="match status" value="1"/>
</dbReference>
<dbReference type="InParanoid" id="A0A0C2ZTG4"/>
<dbReference type="InterPro" id="IPR056884">
    <property type="entry name" value="NPHP3-like_N"/>
</dbReference>
<dbReference type="AlphaFoldDB" id="A0A0C2ZTG4"/>
<evidence type="ECO:0000313" key="5">
    <source>
        <dbReference type="Proteomes" id="UP000053989"/>
    </source>
</evidence>
<sequence length="870" mass="95972">MQPKENGFDSRTSSPEPDEDVLDYPALSRMEVPERRRRSVPPSRQSTPGSSASASTLVPEEPVQFILLGQKTDEPTREDALTPTSATSSQEEVDVTAPAPLLSQRAVDVGGDAETSIDENYTFLRPLKSFINAANNASNEHPYTKLALGMLISAAQSIITQIDADKFVRVPGLFPKIGRVYEFLLEDGTLNNIDATRDILAQFARVISACAKFTKSYAETQNLWTRRRKDVMAETQTAVSSHCNTLDDLMRLYRDRSAEEPNVNVYRVLDDMNVDSGPYAGGAGLNTTKRCLDGTRKEVLSDIVKWINASDPNVSRVFWLHGPAGKGKSAIAHTIASWSENVGVLGSCFCFDRNRVAEHREDNLMMTTIARDMADRYPTWRQALADAIEKDQSLKTSPDLIRQWDDLILGPLSRASGGIVGKVVLVIDGLDKCGPDSVRSQILSVLTSEKTVNLPSNFRFLVTSQPSHDIQLVLSKPLHVMSVSLDDVSATDAERDIRLFISKEIGHLEGIEEAEISHMVRDADGLFEWARLACKSIKTYRAGETAKERFNDLDEQGSTLLDEMYRATLDAIISKSPESLARFRSVLYVVLSAKEPLLRGAVEARFLHRPNHRNTLMSMAPLLTGVTNSSAPLRPLHPSFHDFLIDSSRSGEYFVDIDDIPDGIDDHSSEASSPEEFLDAPAVPEEVSPDLSDVESLPGISPFNSTTPLQPDIKPPDRQHLLGRFKWGVTAQRPESTSQTTSGKHNVLSRFSQRRERKNPDLDDHQSRVGTNEDDAACARMKSTLAVAKNESPPEQRRQTLQLSPGIGLVARGPPMGSPTGNSNIPTSTSPRVESPPSITHPDSSPVEANVGCCITLFPWWKAKRRNTRV</sequence>
<feature type="compositionally biased region" description="Polar residues" evidence="2">
    <location>
        <begin position="733"/>
        <end position="744"/>
    </location>
</feature>
<keyword evidence="1" id="KW-0677">Repeat</keyword>
<dbReference type="OrthoDB" id="3267051at2759"/>
<organism evidence="4 5">
    <name type="scientific">Scleroderma citrinum Foug A</name>
    <dbReference type="NCBI Taxonomy" id="1036808"/>
    <lineage>
        <taxon>Eukaryota</taxon>
        <taxon>Fungi</taxon>
        <taxon>Dikarya</taxon>
        <taxon>Basidiomycota</taxon>
        <taxon>Agaricomycotina</taxon>
        <taxon>Agaricomycetes</taxon>
        <taxon>Agaricomycetidae</taxon>
        <taxon>Boletales</taxon>
        <taxon>Sclerodermatineae</taxon>
        <taxon>Sclerodermataceae</taxon>
        <taxon>Scleroderma</taxon>
    </lineage>
</organism>
<feature type="compositionally biased region" description="Polar residues" evidence="2">
    <location>
        <begin position="45"/>
        <end position="56"/>
    </location>
</feature>
<feature type="compositionally biased region" description="Basic and acidic residues" evidence="2">
    <location>
        <begin position="758"/>
        <end position="767"/>
    </location>
</feature>
<gene>
    <name evidence="4" type="ORF">SCLCIDRAFT_595792</name>
</gene>
<evidence type="ECO:0000256" key="1">
    <source>
        <dbReference type="ARBA" id="ARBA00022737"/>
    </source>
</evidence>
<name>A0A0C2ZTG4_9AGAM</name>
<feature type="region of interest" description="Disordered" evidence="2">
    <location>
        <begin position="685"/>
        <end position="775"/>
    </location>
</feature>